<keyword evidence="4" id="KW-0500">Molybdenum</keyword>
<dbReference type="PANTHER" id="PTHR30632:SF0">
    <property type="entry name" value="SULFATE-BINDING PROTEIN"/>
    <property type="match status" value="1"/>
</dbReference>
<dbReference type="SUPFAM" id="SSF53850">
    <property type="entry name" value="Periplasmic binding protein-like II"/>
    <property type="match status" value="1"/>
</dbReference>
<dbReference type="GO" id="GO:0046872">
    <property type="term" value="F:metal ion binding"/>
    <property type="evidence" value="ECO:0007669"/>
    <property type="project" value="UniProtKB-KW"/>
</dbReference>
<dbReference type="GO" id="GO:0030973">
    <property type="term" value="F:molybdate ion binding"/>
    <property type="evidence" value="ECO:0007669"/>
    <property type="project" value="TreeGrafter"/>
</dbReference>
<reference evidence="5 6" key="1">
    <citation type="submission" date="2016-03" db="EMBL/GenBank/DDBJ databases">
        <title>Chemosynthetic sulphur-oxidizing symbionts of marine invertebrate animals are capable of nitrogen fixation.</title>
        <authorList>
            <person name="Petersen J.M."/>
            <person name="Kemper A."/>
            <person name="Gruber-Vodicka H."/>
            <person name="Cardini U."/>
            <person name="Geest Mvander."/>
            <person name="Kleiner M."/>
            <person name="Bulgheresi S."/>
            <person name="Fussmann M."/>
            <person name="Herbold C."/>
            <person name="Seah B.K.B."/>
            <person name="Antony C.Paul."/>
            <person name="Liu D."/>
            <person name="Belitz A."/>
            <person name="Weber M."/>
        </authorList>
    </citation>
    <scope>NUCLEOTIDE SEQUENCE [LARGE SCALE GENOMIC DNA]</scope>
    <source>
        <strain evidence="5">G_D</strain>
    </source>
</reference>
<dbReference type="EMBL" id="LVJZ01000003">
    <property type="protein sequence ID" value="ODB96701.1"/>
    <property type="molecule type" value="Genomic_DNA"/>
</dbReference>
<comment type="similarity">
    <text evidence="1">Belongs to the bacterial solute-binding protein ModA family.</text>
</comment>
<evidence type="ECO:0000313" key="5">
    <source>
        <dbReference type="EMBL" id="ODB96701.1"/>
    </source>
</evidence>
<evidence type="ECO:0000256" key="4">
    <source>
        <dbReference type="PIRSR" id="PIRSR004846-1"/>
    </source>
</evidence>
<dbReference type="Pfam" id="PF13531">
    <property type="entry name" value="SBP_bac_11"/>
    <property type="match status" value="1"/>
</dbReference>
<dbReference type="AlphaFoldDB" id="A0A1E2UPV2"/>
<dbReference type="Gene3D" id="3.40.190.10">
    <property type="entry name" value="Periplasmic binding protein-like II"/>
    <property type="match status" value="2"/>
</dbReference>
<dbReference type="InterPro" id="IPR050682">
    <property type="entry name" value="ModA/WtpA"/>
</dbReference>
<dbReference type="STRING" id="1818881.A3196_07985"/>
<evidence type="ECO:0000256" key="3">
    <source>
        <dbReference type="ARBA" id="ARBA00022729"/>
    </source>
</evidence>
<dbReference type="GO" id="GO:0015689">
    <property type="term" value="P:molybdate ion transport"/>
    <property type="evidence" value="ECO:0007669"/>
    <property type="project" value="InterPro"/>
</dbReference>
<evidence type="ECO:0000313" key="6">
    <source>
        <dbReference type="Proteomes" id="UP000094849"/>
    </source>
</evidence>
<keyword evidence="6" id="KW-1185">Reference proteome</keyword>
<keyword evidence="3" id="KW-0732">Signal</keyword>
<evidence type="ECO:0000256" key="1">
    <source>
        <dbReference type="ARBA" id="ARBA00009175"/>
    </source>
</evidence>
<sequence length="268" mass="29793">MRKSTIVVLSLIVISILSVYFINQPGLTPEQSLPRKELLVYCGITMIQPMSEIATIVEKQENIKISIIKGGSGNLLRSIKFNRLGDLYLPGSESYISQAMKDDLIEESTHIGYNKAAIMVRQGNPKNIPPGVTTLLNPDLYIVIGNPDTGSIGKETKKILTAAGIFNQAMQNAKELTTDSKRLVEVLKKGEADLVINWYATSTWPENSEQIDALPINNEYASKKKLVLGLLKTSKYPELAKKFMDYASSDKGRSIFERYGLYTVDQNI</sequence>
<name>A0A1E2UPV2_9GAMM</name>
<dbReference type="PANTHER" id="PTHR30632">
    <property type="entry name" value="MOLYBDATE-BINDING PERIPLASMIC PROTEIN"/>
    <property type="match status" value="1"/>
</dbReference>
<dbReference type="Proteomes" id="UP000094849">
    <property type="component" value="Unassembled WGS sequence"/>
</dbReference>
<dbReference type="InterPro" id="IPR005950">
    <property type="entry name" value="ModA"/>
</dbReference>
<keyword evidence="2 4" id="KW-0479">Metal-binding</keyword>
<dbReference type="OrthoDB" id="9785015at2"/>
<protein>
    <recommendedName>
        <fullName evidence="7">Molybdate ABC transporter substrate-binding protein</fullName>
    </recommendedName>
</protein>
<gene>
    <name evidence="5" type="ORF">A3196_07985</name>
</gene>
<comment type="caution">
    <text evidence="5">The sequence shown here is derived from an EMBL/GenBank/DDBJ whole genome shotgun (WGS) entry which is preliminary data.</text>
</comment>
<dbReference type="RefSeq" id="WP_069004432.1">
    <property type="nucleotide sequence ID" value="NZ_LVJW01000003.1"/>
</dbReference>
<dbReference type="PIRSF" id="PIRSF004846">
    <property type="entry name" value="ModA"/>
    <property type="match status" value="1"/>
</dbReference>
<proteinExistence type="inferred from homology"/>
<evidence type="ECO:0000256" key="2">
    <source>
        <dbReference type="ARBA" id="ARBA00022723"/>
    </source>
</evidence>
<accession>A0A1E2UPV2</accession>
<organism evidence="5 6">
    <name type="scientific">Candidatus Thiodiazotropha endoloripes</name>
    <dbReference type="NCBI Taxonomy" id="1818881"/>
    <lineage>
        <taxon>Bacteria</taxon>
        <taxon>Pseudomonadati</taxon>
        <taxon>Pseudomonadota</taxon>
        <taxon>Gammaproteobacteria</taxon>
        <taxon>Chromatiales</taxon>
        <taxon>Sedimenticolaceae</taxon>
        <taxon>Candidatus Thiodiazotropha</taxon>
    </lineage>
</organism>
<evidence type="ECO:0008006" key="7">
    <source>
        <dbReference type="Google" id="ProtNLM"/>
    </source>
</evidence>
<feature type="binding site" evidence="4">
    <location>
        <position position="72"/>
    </location>
    <ligand>
        <name>molybdate</name>
        <dbReference type="ChEBI" id="CHEBI:36264"/>
    </ligand>
</feature>